<protein>
    <submittedName>
        <fullName evidence="1">Uncharacterized protein</fullName>
    </submittedName>
</protein>
<dbReference type="AlphaFoldDB" id="A0A484IF28"/>
<sequence>MGKETISLREIVKLFNKLLKDARIEEFVESQEVQIAAKRWLWITFKESFV</sequence>
<accession>A0A484IF28</accession>
<dbReference type="EMBL" id="LR216287">
    <property type="protein sequence ID" value="VFJ15378.1"/>
    <property type="molecule type" value="Genomic_DNA"/>
</dbReference>
<evidence type="ECO:0000313" key="1">
    <source>
        <dbReference type="EMBL" id="VFJ15378.1"/>
    </source>
</evidence>
<organism evidence="1 2">
    <name type="scientific">Candidatus Nitrosocosmicus franklandianus</name>
    <dbReference type="NCBI Taxonomy" id="1798806"/>
    <lineage>
        <taxon>Archaea</taxon>
        <taxon>Nitrososphaerota</taxon>
        <taxon>Nitrososphaeria</taxon>
        <taxon>Nitrososphaerales</taxon>
        <taxon>Nitrososphaeraceae</taxon>
        <taxon>Candidatus Nitrosocosmicus</taxon>
    </lineage>
</organism>
<proteinExistence type="predicted"/>
<name>A0A484IF28_9ARCH</name>
<reference evidence="1 2" key="1">
    <citation type="submission" date="2019-02" db="EMBL/GenBank/DDBJ databases">
        <authorList>
            <person name="Lehtovirta-Morley E L."/>
        </authorList>
    </citation>
    <scope>NUCLEOTIDE SEQUENCE [LARGE SCALE GENOMIC DNA]</scope>
    <source>
        <strain evidence="1">NFRAN1</strain>
    </source>
</reference>
<dbReference type="KEGG" id="nfn:NFRAN_3060"/>
<gene>
    <name evidence="1" type="ORF">NFRAN_3060</name>
</gene>
<keyword evidence="2" id="KW-1185">Reference proteome</keyword>
<dbReference type="Proteomes" id="UP000294299">
    <property type="component" value="Chromosome NFRAN"/>
</dbReference>
<evidence type="ECO:0000313" key="2">
    <source>
        <dbReference type="Proteomes" id="UP000294299"/>
    </source>
</evidence>